<dbReference type="InParanoid" id="A0A7M7PMV9"/>
<dbReference type="SUPFAM" id="SSF51713">
    <property type="entry name" value="tRNA-guanine transglycosylase"/>
    <property type="match status" value="1"/>
</dbReference>
<dbReference type="OrthoDB" id="27601at2759"/>
<dbReference type="KEGG" id="spu:115929068"/>
<organism evidence="2 3">
    <name type="scientific">Strongylocentrotus purpuratus</name>
    <name type="common">Purple sea urchin</name>
    <dbReference type="NCBI Taxonomy" id="7668"/>
    <lineage>
        <taxon>Eukaryota</taxon>
        <taxon>Metazoa</taxon>
        <taxon>Echinodermata</taxon>
        <taxon>Eleutherozoa</taxon>
        <taxon>Echinozoa</taxon>
        <taxon>Echinoidea</taxon>
        <taxon>Euechinoidea</taxon>
        <taxon>Echinacea</taxon>
        <taxon>Camarodonta</taxon>
        <taxon>Echinidea</taxon>
        <taxon>Strongylocentrotidae</taxon>
        <taxon>Strongylocentrotus</taxon>
    </lineage>
</organism>
<dbReference type="AlphaFoldDB" id="A0A7M7PMV9"/>
<dbReference type="PANTHER" id="PTHR46064">
    <property type="entry name" value="QUEUINE TRNA-RIBOSYLTRANSFERASE ACCESSORY SUBUNIT 2"/>
    <property type="match status" value="1"/>
</dbReference>
<dbReference type="NCBIfam" id="TIGR00449">
    <property type="entry name" value="tgt_general"/>
    <property type="match status" value="1"/>
</dbReference>
<dbReference type="GO" id="GO:0006400">
    <property type="term" value="P:tRNA modification"/>
    <property type="evidence" value="ECO:0007669"/>
    <property type="project" value="InterPro"/>
</dbReference>
<dbReference type="Gene3D" id="3.20.20.105">
    <property type="entry name" value="Queuine tRNA-ribosyltransferase-like"/>
    <property type="match status" value="1"/>
</dbReference>
<dbReference type="GeneID" id="115929068"/>
<evidence type="ECO:0000313" key="2">
    <source>
        <dbReference type="EnsemblMetazoa" id="XP_030853073"/>
    </source>
</evidence>
<evidence type="ECO:0000259" key="1">
    <source>
        <dbReference type="Pfam" id="PF01702"/>
    </source>
</evidence>
<dbReference type="InterPro" id="IPR036511">
    <property type="entry name" value="TGT-like_sf"/>
</dbReference>
<dbReference type="Proteomes" id="UP000007110">
    <property type="component" value="Unassembled WGS sequence"/>
</dbReference>
<keyword evidence="3" id="KW-1185">Reference proteome</keyword>
<dbReference type="RefSeq" id="XP_030853073.1">
    <property type="nucleotide sequence ID" value="XM_030997213.1"/>
</dbReference>
<dbReference type="EnsemblMetazoa" id="XM_030997213">
    <property type="protein sequence ID" value="XP_030853073"/>
    <property type="gene ID" value="LOC115929068"/>
</dbReference>
<feature type="domain" description="tRNA-guanine(15) transglycosylase-like" evidence="1">
    <location>
        <begin position="55"/>
        <end position="136"/>
    </location>
</feature>
<dbReference type="PANTHER" id="PTHR46064:SF1">
    <property type="entry name" value="QUEUINE TRNA-RIBOSYLTRANSFERASE ACCESSORY SUBUNIT 2"/>
    <property type="match status" value="1"/>
</dbReference>
<name>A0A7M7PMV9_STRPU</name>
<protein>
    <recommendedName>
        <fullName evidence="1">tRNA-guanine(15) transglycosylase-like domain-containing protein</fullName>
    </recommendedName>
</protein>
<reference evidence="3" key="1">
    <citation type="submission" date="2015-02" db="EMBL/GenBank/DDBJ databases">
        <title>Genome sequencing for Strongylocentrotus purpuratus.</title>
        <authorList>
            <person name="Murali S."/>
            <person name="Liu Y."/>
            <person name="Vee V."/>
            <person name="English A."/>
            <person name="Wang M."/>
            <person name="Skinner E."/>
            <person name="Han Y."/>
            <person name="Muzny D.M."/>
            <person name="Worley K.C."/>
            <person name="Gibbs R.A."/>
        </authorList>
    </citation>
    <scope>NUCLEOTIDE SEQUENCE</scope>
</reference>
<dbReference type="InterPro" id="IPR002616">
    <property type="entry name" value="tRNA_ribo_trans-like"/>
</dbReference>
<dbReference type="InterPro" id="IPR050852">
    <property type="entry name" value="Queuine_tRNA-ribosyltrfase"/>
</dbReference>
<evidence type="ECO:0000313" key="3">
    <source>
        <dbReference type="Proteomes" id="UP000007110"/>
    </source>
</evidence>
<accession>A0A7M7PMV9</accession>
<reference evidence="2" key="2">
    <citation type="submission" date="2021-01" db="UniProtKB">
        <authorList>
            <consortium name="EnsemblMetazoa"/>
        </authorList>
    </citation>
    <scope>IDENTIFICATION</scope>
</reference>
<sequence length="137" mass="15633">MTQRGGWALVFPCEVPPAHSQVIVDADSTGLSQLQQVKDASDVQGENDQIDPRFELNLSEKRFAEDFSPVLNGCDCYCCTHHTKAYINHLLNVNELLARVLLMDHNCHHYFEFFHSIRTSLKDGTFQKLKEAIVNNR</sequence>
<dbReference type="Pfam" id="PF01702">
    <property type="entry name" value="TGT"/>
    <property type="match status" value="1"/>
</dbReference>
<proteinExistence type="predicted"/>